<reference evidence="2 3" key="1">
    <citation type="journal article" date="2007" name="Nat. Biotechnol.">
        <title>Genome sequence of the lignocellulose-bioconverting and xylose-fermenting yeast Pichia stipitis.</title>
        <authorList>
            <person name="Jeffries T.W."/>
            <person name="Grigoriev I.V."/>
            <person name="Grimwood J."/>
            <person name="Laplaza J.M."/>
            <person name="Aerts A."/>
            <person name="Salamov A."/>
            <person name="Schmutz J."/>
            <person name="Lindquist E."/>
            <person name="Dehal P."/>
            <person name="Shapiro H."/>
            <person name="Jin Y.S."/>
            <person name="Passoth V."/>
            <person name="Richardson P.M."/>
        </authorList>
    </citation>
    <scope>NUCLEOTIDE SEQUENCE [LARGE SCALE GENOMIC DNA]</scope>
    <source>
        <strain evidence="3">ATCC 58785 / CBS 6054 / NBRC 10063 / NRRL Y-11545</strain>
    </source>
</reference>
<dbReference type="OrthoDB" id="4091477at2759"/>
<feature type="region of interest" description="Disordered" evidence="1">
    <location>
        <begin position="180"/>
        <end position="236"/>
    </location>
</feature>
<dbReference type="EMBL" id="CP000499">
    <property type="protein sequence ID" value="ABN66672.2"/>
    <property type="molecule type" value="Genomic_DNA"/>
</dbReference>
<organism evidence="2 3">
    <name type="scientific">Scheffersomyces stipitis (strain ATCC 58785 / CBS 6054 / NBRC 10063 / NRRL Y-11545)</name>
    <name type="common">Yeast</name>
    <name type="synonym">Pichia stipitis</name>
    <dbReference type="NCBI Taxonomy" id="322104"/>
    <lineage>
        <taxon>Eukaryota</taxon>
        <taxon>Fungi</taxon>
        <taxon>Dikarya</taxon>
        <taxon>Ascomycota</taxon>
        <taxon>Saccharomycotina</taxon>
        <taxon>Pichiomycetes</taxon>
        <taxon>Debaryomycetaceae</taxon>
        <taxon>Scheffersomyces</taxon>
    </lineage>
</organism>
<feature type="compositionally biased region" description="Low complexity" evidence="1">
    <location>
        <begin position="118"/>
        <end position="137"/>
    </location>
</feature>
<feature type="region of interest" description="Disordered" evidence="1">
    <location>
        <begin position="118"/>
        <end position="141"/>
    </location>
</feature>
<accession>A3LUX7</accession>
<feature type="compositionally biased region" description="Polar residues" evidence="1">
    <location>
        <begin position="339"/>
        <end position="354"/>
    </location>
</feature>
<keyword evidence="3" id="KW-1185">Reference proteome</keyword>
<proteinExistence type="predicted"/>
<feature type="compositionally biased region" description="Polar residues" evidence="1">
    <location>
        <begin position="7"/>
        <end position="22"/>
    </location>
</feature>
<feature type="region of interest" description="Disordered" evidence="1">
    <location>
        <begin position="365"/>
        <end position="428"/>
    </location>
</feature>
<name>A3LUX7_PICST</name>
<dbReference type="KEGG" id="pic:PICST_31924"/>
<dbReference type="RefSeq" id="XP_001384701.2">
    <property type="nucleotide sequence ID" value="XM_001384664.1"/>
</dbReference>
<dbReference type="AlphaFoldDB" id="A3LUX7"/>
<feature type="compositionally biased region" description="Low complexity" evidence="1">
    <location>
        <begin position="185"/>
        <end position="231"/>
    </location>
</feature>
<feature type="region of interest" description="Disordered" evidence="1">
    <location>
        <begin position="266"/>
        <end position="309"/>
    </location>
</feature>
<feature type="compositionally biased region" description="Low complexity" evidence="1">
    <location>
        <begin position="365"/>
        <end position="376"/>
    </location>
</feature>
<dbReference type="OMA" id="CVYPKYM"/>
<feature type="region of interest" description="Disordered" evidence="1">
    <location>
        <begin position="1"/>
        <end position="33"/>
    </location>
</feature>
<feature type="compositionally biased region" description="Polar residues" evidence="1">
    <location>
        <begin position="682"/>
        <end position="693"/>
    </location>
</feature>
<feature type="region of interest" description="Disordered" evidence="1">
    <location>
        <begin position="682"/>
        <end position="744"/>
    </location>
</feature>
<evidence type="ECO:0000256" key="1">
    <source>
        <dbReference type="SAM" id="MobiDB-lite"/>
    </source>
</evidence>
<dbReference type="HOGENOM" id="CLU_328753_0_0_1"/>
<feature type="region of interest" description="Disordered" evidence="1">
    <location>
        <begin position="339"/>
        <end position="358"/>
    </location>
</feature>
<dbReference type="eggNOG" id="ENOG502S680">
    <property type="taxonomic scope" value="Eukaryota"/>
</dbReference>
<sequence length="874" mass="97103">MGRAGASMTSHGGTNDRSSTSHGDAAHTPMPGYIQPSLFGDGDITDINIMTSASNPDINRGLLHSANNNHTNTSNTNSALNSNISPNSNSLQGDSHTLANLSNLSNFSNLNNLSNLNTPDNSTTPNNLNFNNNSSGNQYSQMDDFGFDLKNDQYDYFSQVSLSAPSSRIDHVYGLDFGDFEKSQQKPQGNRQQPQGQQTLHQPLPLPLPQYGQNLQSQLQSSNQVQNQLNSPEQRVEQEFQNYHPRFRLNQQHSLSQEVVEYPNAEGYQPKRKHSNENDSSVSDTGAGPGSGSMTQLPYPPKPPTIRQNSLPLSQKAMNHNHKKNHGANGLSFFGYSSNPQIYGNENPPNSGNSQNAQIPQNLQNQQKQNLPNQYNSSSYNDIDLNTSQKSDATVTLGSPSEAKKRTTPKPRGRPRKNRNPGFFLPLDNLNTKNQLAKVASNSISSSHSDTAAYNWNRSERVNNSGTRNFSANIPLFKDDGQHTPNPELRLFEADLGLQDDSLQRFAPSHSNITPSMNPPLNVNGYFELENRNINSNSSNSNSQFDTSSLLTHFISPHINYNEHTFNNFNKEFEDYLSESGADSNLVQQRPVSGQYQLINKEQISMSRGVPLETDPDDVGFGADLGGFNFDVNPRNELLDPESLPKPTVYDNNELVATSASSMLNPTPIYDDNDALSVNQHGATSLSQSSANGSDFESSESDRESKPSGHLDVPRPVIVRSISNHSGNSNSNSNSSPPQEFRHDDNDILLQKPKKKRLPKGAVCSICDKYISRDLTRHMRIHNEVGRFQCVYPKYMCNHKTQYFNRPYDYKKHLLHMHFRFDDPKGKTANTLTDKLPLEGICIACGARFVANDWLETHVLTNSATKCPSLENRE</sequence>
<dbReference type="Proteomes" id="UP000002258">
    <property type="component" value="Chromosome 5"/>
</dbReference>
<dbReference type="InParanoid" id="A3LUX7"/>
<feature type="compositionally biased region" description="Basic residues" evidence="1">
    <location>
        <begin position="406"/>
        <end position="419"/>
    </location>
</feature>
<feature type="compositionally biased region" description="Low complexity" evidence="1">
    <location>
        <begin position="721"/>
        <end position="736"/>
    </location>
</feature>
<gene>
    <name evidence="2" type="ORF">PICST_31924</name>
</gene>
<evidence type="ECO:0000313" key="3">
    <source>
        <dbReference type="Proteomes" id="UP000002258"/>
    </source>
</evidence>
<feature type="compositionally biased region" description="Polar residues" evidence="1">
    <location>
        <begin position="377"/>
        <end position="399"/>
    </location>
</feature>
<protein>
    <submittedName>
        <fullName evidence="2">Uncharacterized protein</fullName>
    </submittedName>
</protein>
<dbReference type="GeneID" id="4839474"/>
<evidence type="ECO:0000313" key="2">
    <source>
        <dbReference type="EMBL" id="ABN66672.2"/>
    </source>
</evidence>
<feature type="compositionally biased region" description="Basic and acidic residues" evidence="1">
    <location>
        <begin position="700"/>
        <end position="713"/>
    </location>
</feature>